<keyword evidence="3" id="KW-0732">Signal</keyword>
<evidence type="ECO:0000313" key="6">
    <source>
        <dbReference type="Proteomes" id="UP001589896"/>
    </source>
</evidence>
<dbReference type="Pfam" id="PF05433">
    <property type="entry name" value="Rick_17kDa_Anti"/>
    <property type="match status" value="1"/>
</dbReference>
<dbReference type="RefSeq" id="WP_386669081.1">
    <property type="nucleotide sequence ID" value="NZ_JBHLTG010000003.1"/>
</dbReference>
<name>A0ABV6RPE5_9GAMM</name>
<gene>
    <name evidence="5" type="ORF">ACFFGH_13495</name>
</gene>
<evidence type="ECO:0000256" key="2">
    <source>
        <dbReference type="ARBA" id="ARBA00023136"/>
    </source>
</evidence>
<evidence type="ECO:0000256" key="1">
    <source>
        <dbReference type="ARBA" id="ARBA00004370"/>
    </source>
</evidence>
<reference evidence="5 6" key="1">
    <citation type="submission" date="2024-09" db="EMBL/GenBank/DDBJ databases">
        <authorList>
            <person name="Sun Q."/>
            <person name="Mori K."/>
        </authorList>
    </citation>
    <scope>NUCLEOTIDE SEQUENCE [LARGE SCALE GENOMIC DNA]</scope>
    <source>
        <strain evidence="5 6">KCTC 23076</strain>
    </source>
</reference>
<keyword evidence="6" id="KW-1185">Reference proteome</keyword>
<accession>A0ABV6RPE5</accession>
<evidence type="ECO:0000256" key="3">
    <source>
        <dbReference type="SAM" id="SignalP"/>
    </source>
</evidence>
<dbReference type="EMBL" id="JBHLTG010000003">
    <property type="protein sequence ID" value="MFC0678858.1"/>
    <property type="molecule type" value="Genomic_DNA"/>
</dbReference>
<dbReference type="PANTHER" id="PTHR35603">
    <property type="match status" value="1"/>
</dbReference>
<dbReference type="InterPro" id="IPR051407">
    <property type="entry name" value="Bact_OM_lipoprot/Surf_antigen"/>
</dbReference>
<dbReference type="InterPro" id="IPR008816">
    <property type="entry name" value="Gly_zipper_2TM_dom"/>
</dbReference>
<keyword evidence="2" id="KW-0472">Membrane</keyword>
<sequence>MKRLSASILAISLAMTAVPAAAQYQHLQPYPDSQGHVSGAQYDYARVIRVDPVIGGGYGRSDARAHCREQPTYVGGDRYDPGYYGQNGYGRDGYARDSYRRDSYGRDGYGRDGYYDRGYSDPYAGRQGGQAGATVATVVGGVVGAVLGSQVGGGSGRYVTSAIGSMVGGMAGREIYDRSRQRDRVGSVRVCDPVPADGRYYPAGDRAVSAYDVTYEYAGRQYTTRTDHHPGDRIRVRVDVRPD</sequence>
<proteinExistence type="predicted"/>
<organism evidence="5 6">
    <name type="scientific">Lysobacter korlensis</name>
    <dbReference type="NCBI Taxonomy" id="553636"/>
    <lineage>
        <taxon>Bacteria</taxon>
        <taxon>Pseudomonadati</taxon>
        <taxon>Pseudomonadota</taxon>
        <taxon>Gammaproteobacteria</taxon>
        <taxon>Lysobacterales</taxon>
        <taxon>Lysobacteraceae</taxon>
        <taxon>Lysobacter</taxon>
    </lineage>
</organism>
<comment type="subcellular location">
    <subcellularLocation>
        <location evidence="1">Membrane</location>
    </subcellularLocation>
</comment>
<comment type="caution">
    <text evidence="5">The sequence shown here is derived from an EMBL/GenBank/DDBJ whole genome shotgun (WGS) entry which is preliminary data.</text>
</comment>
<dbReference type="PANTHER" id="PTHR35603:SF2">
    <property type="entry name" value="OUTER MEMBRANE LIPOPROTEIN"/>
    <property type="match status" value="1"/>
</dbReference>
<dbReference type="Proteomes" id="UP001589896">
    <property type="component" value="Unassembled WGS sequence"/>
</dbReference>
<feature type="chain" id="PRO_5045416018" evidence="3">
    <location>
        <begin position="23"/>
        <end position="243"/>
    </location>
</feature>
<feature type="signal peptide" evidence="3">
    <location>
        <begin position="1"/>
        <end position="22"/>
    </location>
</feature>
<protein>
    <submittedName>
        <fullName evidence="5">Glycine zipper 2TM domain-containing protein</fullName>
    </submittedName>
</protein>
<evidence type="ECO:0000259" key="4">
    <source>
        <dbReference type="Pfam" id="PF05433"/>
    </source>
</evidence>
<evidence type="ECO:0000313" key="5">
    <source>
        <dbReference type="EMBL" id="MFC0678858.1"/>
    </source>
</evidence>
<feature type="domain" description="Glycine zipper 2TM" evidence="4">
    <location>
        <begin position="136"/>
        <end position="175"/>
    </location>
</feature>